<feature type="chain" id="PRO_5006612674" evidence="1">
    <location>
        <begin position="17"/>
        <end position="150"/>
    </location>
</feature>
<dbReference type="GO" id="GO:0005549">
    <property type="term" value="F:odorant binding"/>
    <property type="evidence" value="ECO:0007669"/>
    <property type="project" value="InterPro"/>
</dbReference>
<accession>A0A0S3J2K6</accession>
<dbReference type="CDD" id="cd23992">
    <property type="entry name" value="PBP_GOBP"/>
    <property type="match status" value="1"/>
</dbReference>
<reference evidence="2" key="1">
    <citation type="journal article" date="2015" name="BMC Genomics">
        <title>Candidate chemosensory genes identified in Colaphellus bowringi by antennal transcriptome analysis.</title>
        <authorList>
            <person name="Li X.M."/>
            <person name="Zhu X.Y."/>
            <person name="Wang Z.Q."/>
            <person name="Wang Y."/>
            <person name="He P."/>
            <person name="Chen G."/>
            <person name="Sun L."/>
            <person name="Deng D.G."/>
            <person name="Zhang Y.N."/>
        </authorList>
    </citation>
    <scope>NUCLEOTIDE SEQUENCE</scope>
</reference>
<protein>
    <submittedName>
        <fullName evidence="2">Odorant binding protein 26</fullName>
    </submittedName>
</protein>
<keyword evidence="1" id="KW-0732">Signal</keyword>
<dbReference type="SUPFAM" id="SSF47565">
    <property type="entry name" value="Insect pheromone/odorant-binding proteins"/>
    <property type="match status" value="1"/>
</dbReference>
<evidence type="ECO:0000256" key="1">
    <source>
        <dbReference type="SAM" id="SignalP"/>
    </source>
</evidence>
<proteinExistence type="evidence at transcript level"/>
<dbReference type="AlphaFoldDB" id="A0A0S3J2K6"/>
<organism evidence="2">
    <name type="scientific">Colaphellus bowringi</name>
    <dbReference type="NCBI Taxonomy" id="561076"/>
    <lineage>
        <taxon>Eukaryota</taxon>
        <taxon>Metazoa</taxon>
        <taxon>Ecdysozoa</taxon>
        <taxon>Arthropoda</taxon>
        <taxon>Hexapoda</taxon>
        <taxon>Insecta</taxon>
        <taxon>Pterygota</taxon>
        <taxon>Neoptera</taxon>
        <taxon>Endopterygota</taxon>
        <taxon>Coleoptera</taxon>
        <taxon>Polyphaga</taxon>
        <taxon>Cucujiformia</taxon>
        <taxon>Chrysomeloidea</taxon>
        <taxon>Chrysomelidae</taxon>
        <taxon>Chrysomelinae</taxon>
        <taxon>Chrysomelini</taxon>
        <taxon>Colaphellus</taxon>
    </lineage>
</organism>
<dbReference type="InterPro" id="IPR006170">
    <property type="entry name" value="PBP/GOBP"/>
</dbReference>
<sequence>MKAFVVLTFCLAVANAKVDPKVIEEIIEEFTETVAKCSDEINPNADDIAALTEMKHIPDSHEGKCMIYCIYRSFDAVEEDGHVKFEGGMAFLSKIKESDPDMFDKMSAIYKKCTETDYFDKDPCISSANFVSCNIKAGKEANISSDISSW</sequence>
<name>A0A0S3J2K6_9CUCU</name>
<evidence type="ECO:0000313" key="2">
    <source>
        <dbReference type="EMBL" id="ALR72514.1"/>
    </source>
</evidence>
<feature type="signal peptide" evidence="1">
    <location>
        <begin position="1"/>
        <end position="16"/>
    </location>
</feature>
<dbReference type="Gene3D" id="1.10.238.20">
    <property type="entry name" value="Pheromone/general odorant binding protein domain"/>
    <property type="match status" value="1"/>
</dbReference>
<dbReference type="SMART" id="SM00708">
    <property type="entry name" value="PhBP"/>
    <property type="match status" value="1"/>
</dbReference>
<reference evidence="2" key="2">
    <citation type="submission" date="2015-08" db="EMBL/GenBank/DDBJ databases">
        <authorList>
            <person name="Babu N.S."/>
            <person name="Beckwith C.J."/>
            <person name="Beseler K.G."/>
            <person name="Brison A."/>
            <person name="Carone J.V."/>
            <person name="Caskin T.P."/>
            <person name="Diamond M."/>
            <person name="Durham M.E."/>
            <person name="Foxe J.M."/>
            <person name="Go M."/>
            <person name="Henderson B.A."/>
            <person name="Jones I.B."/>
            <person name="McGettigan J.A."/>
            <person name="Micheletti S.J."/>
            <person name="Nasrallah M.E."/>
            <person name="Ortiz D."/>
            <person name="Piller C.R."/>
            <person name="Privatt S.R."/>
            <person name="Schneider S.L."/>
            <person name="Sharp S."/>
            <person name="Smith T.C."/>
            <person name="Stanton J.D."/>
            <person name="Ullery H.E."/>
            <person name="Wilson R.J."/>
            <person name="Serrano M.G."/>
            <person name="Buck G."/>
            <person name="Lee V."/>
            <person name="Wang Y."/>
            <person name="Carvalho R."/>
            <person name="Voegtly L."/>
            <person name="Shi R."/>
            <person name="Duckworth R."/>
            <person name="Johnson A."/>
            <person name="Loviza R."/>
            <person name="Walstead R."/>
            <person name="Shah Z."/>
            <person name="Kiflezghi M."/>
            <person name="Wade K."/>
            <person name="Ball S.L."/>
            <person name="Bradley K.W."/>
            <person name="Asai D.J."/>
            <person name="Bowman C.A."/>
            <person name="Russell D.A."/>
            <person name="Pope W.H."/>
            <person name="Jacobs-Sera D."/>
            <person name="Hendrix R.W."/>
            <person name="Hatfull G.F."/>
        </authorList>
    </citation>
    <scope>NUCLEOTIDE SEQUENCE</scope>
</reference>
<dbReference type="EMBL" id="KT381508">
    <property type="protein sequence ID" value="ALR72514.1"/>
    <property type="molecule type" value="mRNA"/>
</dbReference>
<dbReference type="InterPro" id="IPR036728">
    <property type="entry name" value="PBP_GOBP_sf"/>
</dbReference>
<dbReference type="Pfam" id="PF01395">
    <property type="entry name" value="PBP_GOBP"/>
    <property type="match status" value="1"/>
</dbReference>